<protein>
    <submittedName>
        <fullName evidence="3">Amino acid racemase</fullName>
        <ecNumber evidence="3">5.1.1.-</ecNumber>
    </submittedName>
</protein>
<dbReference type="Pfam" id="PF01177">
    <property type="entry name" value="Asp_Glu_race"/>
    <property type="match status" value="1"/>
</dbReference>
<dbReference type="GO" id="GO:0016853">
    <property type="term" value="F:isomerase activity"/>
    <property type="evidence" value="ECO:0007669"/>
    <property type="project" value="UniProtKB-KW"/>
</dbReference>
<name>A0ABY7WG37_9SPHI</name>
<dbReference type="InterPro" id="IPR015942">
    <property type="entry name" value="Asp/Glu/hydantoin_racemase"/>
</dbReference>
<gene>
    <name evidence="3" type="ORF">PQ465_20110</name>
</gene>
<comment type="similarity">
    <text evidence="1">Belongs to the aspartate/glutamate racemases family.</text>
</comment>
<evidence type="ECO:0000256" key="1">
    <source>
        <dbReference type="ARBA" id="ARBA00007847"/>
    </source>
</evidence>
<dbReference type="NCBIfam" id="TIGR00035">
    <property type="entry name" value="asp_race"/>
    <property type="match status" value="1"/>
</dbReference>
<reference evidence="3 4" key="1">
    <citation type="submission" date="2023-02" db="EMBL/GenBank/DDBJ databases">
        <title>Genome sequence of Sphingobacterium sp. KACC 22765.</title>
        <authorList>
            <person name="Kim S."/>
            <person name="Heo J."/>
            <person name="Kwon S.-W."/>
        </authorList>
    </citation>
    <scope>NUCLEOTIDE SEQUENCE [LARGE SCALE GENOMIC DNA]</scope>
    <source>
        <strain evidence="3 4">KACC 22765</strain>
    </source>
</reference>
<dbReference type="SUPFAM" id="SSF53681">
    <property type="entry name" value="Aspartate/glutamate racemase"/>
    <property type="match status" value="2"/>
</dbReference>
<dbReference type="EMBL" id="CP117880">
    <property type="protein sequence ID" value="WDF68586.1"/>
    <property type="molecule type" value="Genomic_DNA"/>
</dbReference>
<keyword evidence="2 3" id="KW-0413">Isomerase</keyword>
<dbReference type="PANTHER" id="PTHR21198:SF7">
    <property type="entry name" value="ASPARTATE-GLUTAMATE RACEMASE FAMILY"/>
    <property type="match status" value="1"/>
</dbReference>
<dbReference type="InterPro" id="IPR001920">
    <property type="entry name" value="Asp/Glu_race"/>
</dbReference>
<dbReference type="Gene3D" id="3.40.50.1860">
    <property type="match status" value="2"/>
</dbReference>
<dbReference type="Proteomes" id="UP001221558">
    <property type="component" value="Chromosome"/>
</dbReference>
<proteinExistence type="inferred from homology"/>
<evidence type="ECO:0000256" key="2">
    <source>
        <dbReference type="ARBA" id="ARBA00023235"/>
    </source>
</evidence>
<sequence>MIGIVGGIGPLAGLDIATKIIEETKASTDQEHLSVLLWSQPGSIADRTAYLLGKETENPAFAIAKIVLALETAGATVVAVPCSTAHASRIFDVVQEELAKAQSNVKLLHLVEETASYIKAVHGSVQVGVLSTTGIKNTALYSQILAKHNLTTIETDDSLQEKVHAAIYDQTYGIKAISSPVSNRARQEIINAIAELKKKGAQLVILGGTEFPLAIHEKESDGLPIIDPNRILARALIREIDPQKLREE</sequence>
<dbReference type="InterPro" id="IPR004380">
    <property type="entry name" value="Asp_race"/>
</dbReference>
<dbReference type="RefSeq" id="WP_274267319.1">
    <property type="nucleotide sequence ID" value="NZ_CP117880.1"/>
</dbReference>
<organism evidence="3 4">
    <name type="scientific">Sphingobacterium oryzagri</name>
    <dbReference type="NCBI Taxonomy" id="3025669"/>
    <lineage>
        <taxon>Bacteria</taxon>
        <taxon>Pseudomonadati</taxon>
        <taxon>Bacteroidota</taxon>
        <taxon>Sphingobacteriia</taxon>
        <taxon>Sphingobacteriales</taxon>
        <taxon>Sphingobacteriaceae</taxon>
        <taxon>Sphingobacterium</taxon>
    </lineage>
</organism>
<evidence type="ECO:0000313" key="4">
    <source>
        <dbReference type="Proteomes" id="UP001221558"/>
    </source>
</evidence>
<evidence type="ECO:0000313" key="3">
    <source>
        <dbReference type="EMBL" id="WDF68586.1"/>
    </source>
</evidence>
<dbReference type="EC" id="5.1.1.-" evidence="3"/>
<accession>A0ABY7WG37</accession>
<keyword evidence="4" id="KW-1185">Reference proteome</keyword>
<dbReference type="PANTHER" id="PTHR21198">
    <property type="entry name" value="GLUTAMATE RACEMASE"/>
    <property type="match status" value="1"/>
</dbReference>